<dbReference type="GeneID" id="19203918"/>
<accession>A0A5M3MCS5</accession>
<dbReference type="KEGG" id="cput:CONPUDRAFT_158469"/>
<dbReference type="EMBL" id="JH711586">
    <property type="protein sequence ID" value="EIW76441.1"/>
    <property type="molecule type" value="Genomic_DNA"/>
</dbReference>
<name>A0A5M3MCS5_CONPW</name>
<protein>
    <submittedName>
        <fullName evidence="2">Uncharacterized protein</fullName>
    </submittedName>
</protein>
<evidence type="ECO:0000313" key="2">
    <source>
        <dbReference type="EMBL" id="EIW76441.1"/>
    </source>
</evidence>
<dbReference type="AlphaFoldDB" id="A0A5M3MCS5"/>
<reference evidence="3" key="1">
    <citation type="journal article" date="2012" name="Science">
        <title>The Paleozoic origin of enzymatic lignin decomposition reconstructed from 31 fungal genomes.</title>
        <authorList>
            <person name="Floudas D."/>
            <person name="Binder M."/>
            <person name="Riley R."/>
            <person name="Barry K."/>
            <person name="Blanchette R.A."/>
            <person name="Henrissat B."/>
            <person name="Martinez A.T."/>
            <person name="Otillar R."/>
            <person name="Spatafora J.W."/>
            <person name="Yadav J.S."/>
            <person name="Aerts A."/>
            <person name="Benoit I."/>
            <person name="Boyd A."/>
            <person name="Carlson A."/>
            <person name="Copeland A."/>
            <person name="Coutinho P.M."/>
            <person name="de Vries R.P."/>
            <person name="Ferreira P."/>
            <person name="Findley K."/>
            <person name="Foster B."/>
            <person name="Gaskell J."/>
            <person name="Glotzer D."/>
            <person name="Gorecki P."/>
            <person name="Heitman J."/>
            <person name="Hesse C."/>
            <person name="Hori C."/>
            <person name="Igarashi K."/>
            <person name="Jurgens J.A."/>
            <person name="Kallen N."/>
            <person name="Kersten P."/>
            <person name="Kohler A."/>
            <person name="Kuees U."/>
            <person name="Kumar T.K.A."/>
            <person name="Kuo A."/>
            <person name="LaButti K."/>
            <person name="Larrondo L.F."/>
            <person name="Lindquist E."/>
            <person name="Ling A."/>
            <person name="Lombard V."/>
            <person name="Lucas S."/>
            <person name="Lundell T."/>
            <person name="Martin R."/>
            <person name="McLaughlin D.J."/>
            <person name="Morgenstern I."/>
            <person name="Morin E."/>
            <person name="Murat C."/>
            <person name="Nagy L.G."/>
            <person name="Nolan M."/>
            <person name="Ohm R.A."/>
            <person name="Patyshakuliyeva A."/>
            <person name="Rokas A."/>
            <person name="Ruiz-Duenas F.J."/>
            <person name="Sabat G."/>
            <person name="Salamov A."/>
            <person name="Samejima M."/>
            <person name="Schmutz J."/>
            <person name="Slot J.C."/>
            <person name="St John F."/>
            <person name="Stenlid J."/>
            <person name="Sun H."/>
            <person name="Sun S."/>
            <person name="Syed K."/>
            <person name="Tsang A."/>
            <person name="Wiebenga A."/>
            <person name="Young D."/>
            <person name="Pisabarro A."/>
            <person name="Eastwood D.C."/>
            <person name="Martin F."/>
            <person name="Cullen D."/>
            <person name="Grigoriev I.V."/>
            <person name="Hibbett D.S."/>
        </authorList>
    </citation>
    <scope>NUCLEOTIDE SEQUENCE [LARGE SCALE GENOMIC DNA]</scope>
    <source>
        <strain evidence="3">RWD-64-598 SS2</strain>
    </source>
</reference>
<dbReference type="OrthoDB" id="2684236at2759"/>
<evidence type="ECO:0000313" key="3">
    <source>
        <dbReference type="Proteomes" id="UP000053558"/>
    </source>
</evidence>
<dbReference type="Pfam" id="PF07173">
    <property type="entry name" value="GRDP-like"/>
    <property type="match status" value="1"/>
</dbReference>
<dbReference type="Proteomes" id="UP000053558">
    <property type="component" value="Unassembled WGS sequence"/>
</dbReference>
<feature type="region of interest" description="Disordered" evidence="1">
    <location>
        <begin position="40"/>
        <end position="62"/>
    </location>
</feature>
<evidence type="ECO:0000256" key="1">
    <source>
        <dbReference type="SAM" id="MobiDB-lite"/>
    </source>
</evidence>
<dbReference type="PANTHER" id="PTHR34365:SF7">
    <property type="entry name" value="GLYCINE-RICH DOMAIN-CONTAINING PROTEIN 1"/>
    <property type="match status" value="1"/>
</dbReference>
<keyword evidence="3" id="KW-1185">Reference proteome</keyword>
<organism evidence="2 3">
    <name type="scientific">Coniophora puteana (strain RWD-64-598)</name>
    <name type="common">Brown rot fungus</name>
    <dbReference type="NCBI Taxonomy" id="741705"/>
    <lineage>
        <taxon>Eukaryota</taxon>
        <taxon>Fungi</taxon>
        <taxon>Dikarya</taxon>
        <taxon>Basidiomycota</taxon>
        <taxon>Agaricomycotina</taxon>
        <taxon>Agaricomycetes</taxon>
        <taxon>Agaricomycetidae</taxon>
        <taxon>Boletales</taxon>
        <taxon>Coniophorineae</taxon>
        <taxon>Coniophoraceae</taxon>
        <taxon>Coniophora</taxon>
    </lineage>
</organism>
<dbReference type="RefSeq" id="XP_007773664.1">
    <property type="nucleotide sequence ID" value="XM_007775474.1"/>
</dbReference>
<gene>
    <name evidence="2" type="ORF">CONPUDRAFT_158469</name>
</gene>
<dbReference type="PANTHER" id="PTHR34365">
    <property type="entry name" value="ENOLASE (DUF1399)"/>
    <property type="match status" value="1"/>
</dbReference>
<sequence length="730" mass="79407">MSPESSTSRSAPRLLRADEEAEAVGHEIWTEANDGLHLEPNLDSNGLQEHPAGTMNNGAPDGDAQLPVYTSPKKYTMGQRSVKAFVNSAQLQGHLAILHAFHALRMAMEQGADERIPAFVQRMDPAGRWGWFVNLAVERFERWCLTLEEDDVVLDHLPPIDVVMVWHSYLLNPNKYAEDTTRVRQLGRLTKYTEDMEMFLALPDLLTTDNPTPERVQSWIQRTRTPYAPANAIAEMTHKYVQCPLCFAHVTVPFITSRGTGYAQSKFGHECDCSYQITKESLGLTKLARNIVKTGAPDKYLARTVMTPTSLIDKRFATHIKDRVLAAMPVQQALSQAPRLDGHDVDNYTRQILLNVDYSVKKFHAAMHSQVLHLLSVCSPPLGSFIEKMHDLEWIRPGFFDAQEDQLRRFLGLMAESPASFFVPTLDIDLAWHTHQLMAKAYQKNCIKYIKRYVDHNDKVEENRLANSFDVTCRVWQDKYHVPYMHCGCPLPGDTLGQKLKRLVNRHAPPEAEALLPTDTPLALAATHPSEHNAVFPLHRKSSSMLGRRHREEKFARRVRKAAQSNDSGSRGEPWAQSRARAPTHSQASLYPVPMYYWMPGGRVAGTGGVVTGPTASSGRLAGALPRVQLVLGHVQLVPLAEAVLQHVVEEVQVQEVQVQEVQVEEVQAEEFGGGIACGGGGGGGGGAAAAACGGGSSSGGGGGGGGCGGGGGGGGGCGGGGGPGGGGTC</sequence>
<comment type="caution">
    <text evidence="2">The sequence shown here is derived from an EMBL/GenBank/DDBJ whole genome shotgun (WGS) entry which is preliminary data.</text>
</comment>
<proteinExistence type="predicted"/>
<dbReference type="OMA" id="YCEAIRA"/>
<feature type="region of interest" description="Disordered" evidence="1">
    <location>
        <begin position="557"/>
        <end position="584"/>
    </location>
</feature>
<dbReference type="InterPro" id="IPR009836">
    <property type="entry name" value="GRDP-like"/>
</dbReference>